<reference evidence="2" key="1">
    <citation type="submission" date="2014-01" db="EMBL/GenBank/DDBJ databases">
        <authorList>
            <person name="Brown-Elliot B."/>
            <person name="Wallace R."/>
            <person name="Lenaerts A."/>
            <person name="Ordway D."/>
            <person name="DeGroote M.A."/>
            <person name="Parker T."/>
            <person name="Sizemore C."/>
            <person name="Tallon L.J."/>
            <person name="Sadzewicz L.K."/>
            <person name="Sengamalay N."/>
            <person name="Fraser C.M."/>
            <person name="Hine E."/>
            <person name="Shefchek K.A."/>
            <person name="Das S.P."/>
            <person name="Tettelin H."/>
        </authorList>
    </citation>
    <scope>NUCLEOTIDE SEQUENCE [LARGE SCALE GENOMIC DNA]</scope>
    <source>
        <strain evidence="2">4042</strain>
    </source>
</reference>
<dbReference type="EMBL" id="JAOB01000050">
    <property type="protein sequence ID" value="EUA32990.1"/>
    <property type="molecule type" value="Genomic_DNA"/>
</dbReference>
<protein>
    <submittedName>
        <fullName evidence="2">Uncharacterized protein</fullName>
    </submittedName>
</protein>
<organism evidence="2">
    <name type="scientific">Mycobacterium xenopi 4042</name>
    <dbReference type="NCBI Taxonomy" id="1299334"/>
    <lineage>
        <taxon>Bacteria</taxon>
        <taxon>Bacillati</taxon>
        <taxon>Actinomycetota</taxon>
        <taxon>Actinomycetes</taxon>
        <taxon>Mycobacteriales</taxon>
        <taxon>Mycobacteriaceae</taxon>
        <taxon>Mycobacterium</taxon>
    </lineage>
</organism>
<evidence type="ECO:0000256" key="1">
    <source>
        <dbReference type="SAM" id="MobiDB-lite"/>
    </source>
</evidence>
<sequence length="76" mass="7993">MIDEPQILSQAATADTHTRHQDIHVVATLRHRVGATGRFFGTAEMSTAAGSNTTFPGGPAGNRQLSAATDGTFVIR</sequence>
<evidence type="ECO:0000313" key="2">
    <source>
        <dbReference type="EMBL" id="EUA32990.1"/>
    </source>
</evidence>
<name>X8AQA0_MYCXE</name>
<feature type="region of interest" description="Disordered" evidence="1">
    <location>
        <begin position="50"/>
        <end position="69"/>
    </location>
</feature>
<accession>X8AQA0</accession>
<proteinExistence type="predicted"/>
<comment type="caution">
    <text evidence="2">The sequence shown here is derived from an EMBL/GenBank/DDBJ whole genome shotgun (WGS) entry which is preliminary data.</text>
</comment>
<dbReference type="AlphaFoldDB" id="X8AQA0"/>
<gene>
    <name evidence="2" type="ORF">I553_9077</name>
</gene>